<feature type="non-terminal residue" evidence="15">
    <location>
        <position position="454"/>
    </location>
</feature>
<accession>A0A0C3K4N4</accession>
<evidence type="ECO:0000256" key="9">
    <source>
        <dbReference type="ARBA" id="ARBA00023002"/>
    </source>
</evidence>
<evidence type="ECO:0000256" key="14">
    <source>
        <dbReference type="RuleBase" id="RU000461"/>
    </source>
</evidence>
<keyword evidence="5 13" id="KW-0349">Heme</keyword>
<evidence type="ECO:0000256" key="2">
    <source>
        <dbReference type="ARBA" id="ARBA00004370"/>
    </source>
</evidence>
<proteinExistence type="inferred from homology"/>
<dbReference type="GO" id="GO:0004497">
    <property type="term" value="F:monooxygenase activity"/>
    <property type="evidence" value="ECO:0007669"/>
    <property type="project" value="UniProtKB-KW"/>
</dbReference>
<keyword evidence="6" id="KW-0812">Transmembrane</keyword>
<reference evidence="16" key="2">
    <citation type="submission" date="2015-01" db="EMBL/GenBank/DDBJ databases">
        <title>Evolutionary Origins and Diversification of the Mycorrhizal Mutualists.</title>
        <authorList>
            <consortium name="DOE Joint Genome Institute"/>
            <consortium name="Mycorrhizal Genomics Consortium"/>
            <person name="Kohler A."/>
            <person name="Kuo A."/>
            <person name="Nagy L.G."/>
            <person name="Floudas D."/>
            <person name="Copeland A."/>
            <person name="Barry K.W."/>
            <person name="Cichocki N."/>
            <person name="Veneault-Fourrey C."/>
            <person name="LaButti K."/>
            <person name="Lindquist E.A."/>
            <person name="Lipzen A."/>
            <person name="Lundell T."/>
            <person name="Morin E."/>
            <person name="Murat C."/>
            <person name="Riley R."/>
            <person name="Ohm R."/>
            <person name="Sun H."/>
            <person name="Tunlid A."/>
            <person name="Henrissat B."/>
            <person name="Grigoriev I.V."/>
            <person name="Hibbett D.S."/>
            <person name="Martin F."/>
        </authorList>
    </citation>
    <scope>NUCLEOTIDE SEQUENCE [LARGE SCALE GENOMIC DNA]</scope>
    <source>
        <strain evidence="16">MUT 4182</strain>
    </source>
</reference>
<comment type="subcellular location">
    <subcellularLocation>
        <location evidence="2">Membrane</location>
    </subcellularLocation>
</comment>
<dbReference type="CDD" id="cd11065">
    <property type="entry name" value="CYP64-like"/>
    <property type="match status" value="1"/>
</dbReference>
<dbReference type="InterPro" id="IPR002401">
    <property type="entry name" value="Cyt_P450_E_grp-I"/>
</dbReference>
<dbReference type="Gene3D" id="1.10.630.10">
    <property type="entry name" value="Cytochrome P450"/>
    <property type="match status" value="1"/>
</dbReference>
<dbReference type="Proteomes" id="UP000054248">
    <property type="component" value="Unassembled WGS sequence"/>
</dbReference>
<keyword evidence="7 13" id="KW-0479">Metal-binding</keyword>
<evidence type="ECO:0000313" key="16">
    <source>
        <dbReference type="Proteomes" id="UP000054248"/>
    </source>
</evidence>
<dbReference type="STRING" id="1051891.A0A0C3K4N4"/>
<evidence type="ECO:0000256" key="8">
    <source>
        <dbReference type="ARBA" id="ARBA00022989"/>
    </source>
</evidence>
<dbReference type="Pfam" id="PF00067">
    <property type="entry name" value="p450"/>
    <property type="match status" value="1"/>
</dbReference>
<evidence type="ECO:0000256" key="13">
    <source>
        <dbReference type="PIRSR" id="PIRSR602401-1"/>
    </source>
</evidence>
<dbReference type="GO" id="GO:0005506">
    <property type="term" value="F:iron ion binding"/>
    <property type="evidence" value="ECO:0007669"/>
    <property type="project" value="InterPro"/>
</dbReference>
<keyword evidence="16" id="KW-1185">Reference proteome</keyword>
<dbReference type="PRINTS" id="PR00463">
    <property type="entry name" value="EP450I"/>
</dbReference>
<evidence type="ECO:0000256" key="3">
    <source>
        <dbReference type="ARBA" id="ARBA00005179"/>
    </source>
</evidence>
<reference evidence="15 16" key="1">
    <citation type="submission" date="2014-04" db="EMBL/GenBank/DDBJ databases">
        <authorList>
            <consortium name="DOE Joint Genome Institute"/>
            <person name="Kuo A."/>
            <person name="Girlanda M."/>
            <person name="Perotto S."/>
            <person name="Kohler A."/>
            <person name="Nagy L.G."/>
            <person name="Floudas D."/>
            <person name="Copeland A."/>
            <person name="Barry K.W."/>
            <person name="Cichocki N."/>
            <person name="Veneault-Fourrey C."/>
            <person name="LaButti K."/>
            <person name="Lindquist E.A."/>
            <person name="Lipzen A."/>
            <person name="Lundell T."/>
            <person name="Morin E."/>
            <person name="Murat C."/>
            <person name="Sun H."/>
            <person name="Tunlid A."/>
            <person name="Henrissat B."/>
            <person name="Grigoriev I.V."/>
            <person name="Hibbett D.S."/>
            <person name="Martin F."/>
            <person name="Nordberg H.P."/>
            <person name="Cantor M.N."/>
            <person name="Hua S.X."/>
        </authorList>
    </citation>
    <scope>NUCLEOTIDE SEQUENCE [LARGE SCALE GENOMIC DNA]</scope>
    <source>
        <strain evidence="15 16">MUT 4182</strain>
    </source>
</reference>
<keyword evidence="12" id="KW-0472">Membrane</keyword>
<protein>
    <recommendedName>
        <fullName evidence="17">Cytochrome P450</fullName>
    </recommendedName>
</protein>
<comment type="cofactor">
    <cofactor evidence="1 13">
        <name>heme</name>
        <dbReference type="ChEBI" id="CHEBI:30413"/>
    </cofactor>
</comment>
<dbReference type="PANTHER" id="PTHR46300">
    <property type="entry name" value="P450, PUTATIVE (EUROFUNG)-RELATED-RELATED"/>
    <property type="match status" value="1"/>
</dbReference>
<dbReference type="GO" id="GO:0020037">
    <property type="term" value="F:heme binding"/>
    <property type="evidence" value="ECO:0007669"/>
    <property type="project" value="InterPro"/>
</dbReference>
<dbReference type="InterPro" id="IPR017972">
    <property type="entry name" value="Cyt_P450_CS"/>
</dbReference>
<evidence type="ECO:0000256" key="12">
    <source>
        <dbReference type="ARBA" id="ARBA00023136"/>
    </source>
</evidence>
<gene>
    <name evidence="15" type="ORF">M407DRAFT_86131</name>
</gene>
<dbReference type="PANTHER" id="PTHR46300:SF2">
    <property type="entry name" value="CYTOCHROME P450 MONOOXYGENASE ALNH-RELATED"/>
    <property type="match status" value="1"/>
</dbReference>
<evidence type="ECO:0000256" key="4">
    <source>
        <dbReference type="ARBA" id="ARBA00010617"/>
    </source>
</evidence>
<dbReference type="InterPro" id="IPR001128">
    <property type="entry name" value="Cyt_P450"/>
</dbReference>
<evidence type="ECO:0008006" key="17">
    <source>
        <dbReference type="Google" id="ProtNLM"/>
    </source>
</evidence>
<comment type="pathway">
    <text evidence="3">Secondary metabolite biosynthesis.</text>
</comment>
<dbReference type="GO" id="GO:0016705">
    <property type="term" value="F:oxidoreductase activity, acting on paired donors, with incorporation or reduction of molecular oxygen"/>
    <property type="evidence" value="ECO:0007669"/>
    <property type="project" value="InterPro"/>
</dbReference>
<dbReference type="SUPFAM" id="SSF48264">
    <property type="entry name" value="Cytochrome P450"/>
    <property type="match status" value="1"/>
</dbReference>
<keyword evidence="8" id="KW-1133">Transmembrane helix</keyword>
<sequence length="454" mass="51218">MGSLQAPSPVAIAFACVVALGVTRLLRMGRREPDLPPGPPTRPVVGNLLDIPLSKPHLAFTELKAYGDICSLKIGYGTVVILNSIEAVHHVLVTCNAATASRPDLYVLNYITGGYFLPFMKNDLNWRVMRKAVLETMNSKVVDQHKPVQAVESAQLMNDLLVDPKNHFDHCRRYASSVVCAIVFGRRMPRANSYAAVTLHENSQVLDDLVKPGSTPPVDLIPILHYVPERWAKWKTLIRTQKERHRVFYDWLLSTVETRIAEGRGNGCLIETLLSKREQLGITREMIMYLGESLLEPGEDSTKNYMHNFLRIMVNHKAEQEKAQEEIDRVVGRDRMPSADDIANLPYVQAIVREVIRFRPFAPLGLPHKATEDVAYRGYRIPSNAVLLLNVWCIFHDETLFDQPEIFRPQRFLESPTGIKEGLEAKAYPLLNDIVFGAGRRVCPAMHLARNSLV</sequence>
<dbReference type="EMBL" id="KN823594">
    <property type="protein sequence ID" value="KIO16333.1"/>
    <property type="molecule type" value="Genomic_DNA"/>
</dbReference>
<evidence type="ECO:0000313" key="15">
    <source>
        <dbReference type="EMBL" id="KIO16333.1"/>
    </source>
</evidence>
<comment type="similarity">
    <text evidence="4 14">Belongs to the cytochrome P450 family.</text>
</comment>
<evidence type="ECO:0000256" key="1">
    <source>
        <dbReference type="ARBA" id="ARBA00001971"/>
    </source>
</evidence>
<organism evidence="15 16">
    <name type="scientific">Tulasnella calospora MUT 4182</name>
    <dbReference type="NCBI Taxonomy" id="1051891"/>
    <lineage>
        <taxon>Eukaryota</taxon>
        <taxon>Fungi</taxon>
        <taxon>Dikarya</taxon>
        <taxon>Basidiomycota</taxon>
        <taxon>Agaricomycotina</taxon>
        <taxon>Agaricomycetes</taxon>
        <taxon>Cantharellales</taxon>
        <taxon>Tulasnellaceae</taxon>
        <taxon>Tulasnella</taxon>
    </lineage>
</organism>
<keyword evidence="11 14" id="KW-0503">Monooxygenase</keyword>
<name>A0A0C3K4N4_9AGAM</name>
<evidence type="ECO:0000256" key="6">
    <source>
        <dbReference type="ARBA" id="ARBA00022692"/>
    </source>
</evidence>
<dbReference type="GO" id="GO:0016020">
    <property type="term" value="C:membrane"/>
    <property type="evidence" value="ECO:0007669"/>
    <property type="project" value="UniProtKB-SubCell"/>
</dbReference>
<evidence type="ECO:0000256" key="5">
    <source>
        <dbReference type="ARBA" id="ARBA00022617"/>
    </source>
</evidence>
<dbReference type="PROSITE" id="PS00086">
    <property type="entry name" value="CYTOCHROME_P450"/>
    <property type="match status" value="1"/>
</dbReference>
<dbReference type="InterPro" id="IPR036396">
    <property type="entry name" value="Cyt_P450_sf"/>
</dbReference>
<dbReference type="PRINTS" id="PR00385">
    <property type="entry name" value="P450"/>
</dbReference>
<feature type="binding site" description="axial binding residue" evidence="13">
    <location>
        <position position="443"/>
    </location>
    <ligand>
        <name>heme</name>
        <dbReference type="ChEBI" id="CHEBI:30413"/>
    </ligand>
    <ligandPart>
        <name>Fe</name>
        <dbReference type="ChEBI" id="CHEBI:18248"/>
    </ligandPart>
</feature>
<dbReference type="HOGENOM" id="CLU_001570_2_1_1"/>
<keyword evidence="10 13" id="KW-0408">Iron</keyword>
<dbReference type="InterPro" id="IPR050364">
    <property type="entry name" value="Cytochrome_P450_fung"/>
</dbReference>
<dbReference type="AlphaFoldDB" id="A0A0C3K4N4"/>
<evidence type="ECO:0000256" key="11">
    <source>
        <dbReference type="ARBA" id="ARBA00023033"/>
    </source>
</evidence>
<keyword evidence="9 14" id="KW-0560">Oxidoreductase</keyword>
<evidence type="ECO:0000256" key="10">
    <source>
        <dbReference type="ARBA" id="ARBA00023004"/>
    </source>
</evidence>
<dbReference type="OrthoDB" id="2789670at2759"/>
<evidence type="ECO:0000256" key="7">
    <source>
        <dbReference type="ARBA" id="ARBA00022723"/>
    </source>
</evidence>